<dbReference type="AlphaFoldDB" id="A0A3Q9K397"/>
<evidence type="ECO:0000313" key="2">
    <source>
        <dbReference type="EMBL" id="AZS73295.1"/>
    </source>
</evidence>
<dbReference type="EMBL" id="CP029042">
    <property type="protein sequence ID" value="AZS73295.1"/>
    <property type="molecule type" value="Genomic_DNA"/>
</dbReference>
<dbReference type="InterPro" id="IPR001387">
    <property type="entry name" value="Cro/C1-type_HTH"/>
</dbReference>
<dbReference type="SUPFAM" id="SSF47413">
    <property type="entry name" value="lambda repressor-like DNA-binding domains"/>
    <property type="match status" value="1"/>
</dbReference>
<dbReference type="GO" id="GO:0003677">
    <property type="term" value="F:DNA binding"/>
    <property type="evidence" value="ECO:0007669"/>
    <property type="project" value="InterPro"/>
</dbReference>
<protein>
    <recommendedName>
        <fullName evidence="1">HTH cro/C1-type domain-containing protein</fullName>
    </recommendedName>
</protein>
<dbReference type="Proteomes" id="UP000275579">
    <property type="component" value="Chromosome"/>
</dbReference>
<evidence type="ECO:0000313" key="3">
    <source>
        <dbReference type="Proteomes" id="UP000275579"/>
    </source>
</evidence>
<name>A0A3Q9K397_9ACTN</name>
<reference evidence="2 3" key="1">
    <citation type="submission" date="2018-04" db="EMBL/GenBank/DDBJ databases">
        <title>Complete genome sequences of Streptomyces lydicus strain WYEC and characterization of antagonistic properties of biological control agents.</title>
        <authorList>
            <person name="Mariita R.M."/>
            <person name="Sello J.K."/>
        </authorList>
    </citation>
    <scope>NUCLEOTIDE SEQUENCE [LARGE SCALE GENOMIC DNA]</scope>
    <source>
        <strain evidence="2 3">WYEC 108</strain>
    </source>
</reference>
<dbReference type="SMART" id="SM00530">
    <property type="entry name" value="HTH_XRE"/>
    <property type="match status" value="1"/>
</dbReference>
<sequence length="217" mass="24325">MGRPLRDLTPSVSTQHRFGAELRRFRKTRGLSQEDLGVRVMHSGSTVSKVERAERWPSRDFVSRSDEVLRADGALTALWLRAEKERNALALDNAQAERACSLRQLREASLLDEILRAPGVDRGRLSEVRRLADRITTDLADLRAIVPEHDEGTCLYKRLEQAIDLLIAHAGPQTQAPLLLTHSRLDRDAVREGVGDFLWGFPSGPRDISCTGQRGDQ</sequence>
<organism evidence="2 3">
    <name type="scientific">Streptomyces lydicus</name>
    <dbReference type="NCBI Taxonomy" id="47763"/>
    <lineage>
        <taxon>Bacteria</taxon>
        <taxon>Bacillati</taxon>
        <taxon>Actinomycetota</taxon>
        <taxon>Actinomycetes</taxon>
        <taxon>Kitasatosporales</taxon>
        <taxon>Streptomycetaceae</taxon>
        <taxon>Streptomyces</taxon>
    </lineage>
</organism>
<dbReference type="InterPro" id="IPR010982">
    <property type="entry name" value="Lambda_DNA-bd_dom_sf"/>
</dbReference>
<dbReference type="CDD" id="cd00093">
    <property type="entry name" value="HTH_XRE"/>
    <property type="match status" value="1"/>
</dbReference>
<dbReference type="Gene3D" id="1.10.260.40">
    <property type="entry name" value="lambda repressor-like DNA-binding domains"/>
    <property type="match status" value="1"/>
</dbReference>
<accession>A0A3Q9K397</accession>
<dbReference type="PROSITE" id="PS50943">
    <property type="entry name" value="HTH_CROC1"/>
    <property type="match status" value="1"/>
</dbReference>
<dbReference type="Pfam" id="PF13560">
    <property type="entry name" value="HTH_31"/>
    <property type="match status" value="1"/>
</dbReference>
<feature type="domain" description="HTH cro/C1-type" evidence="1">
    <location>
        <begin position="22"/>
        <end position="55"/>
    </location>
</feature>
<proteinExistence type="predicted"/>
<evidence type="ECO:0000259" key="1">
    <source>
        <dbReference type="PROSITE" id="PS50943"/>
    </source>
</evidence>
<gene>
    <name evidence="2" type="ORF">DDE74_22185</name>
</gene>
<dbReference type="RefSeq" id="WP_127152312.1">
    <property type="nucleotide sequence ID" value="NZ_CP029042.1"/>
</dbReference>